<proteinExistence type="predicted"/>
<feature type="domain" description="YgjP-like metallopeptidase" evidence="1">
    <location>
        <begin position="14"/>
        <end position="224"/>
    </location>
</feature>
<comment type="caution">
    <text evidence="2">The sequence shown here is derived from an EMBL/GenBank/DDBJ whole genome shotgun (WGS) entry which is preliminary data.</text>
</comment>
<dbReference type="InterPro" id="IPR002725">
    <property type="entry name" value="YgjP-like_metallopeptidase"/>
</dbReference>
<dbReference type="Pfam" id="PF01863">
    <property type="entry name" value="YgjP-like"/>
    <property type="match status" value="1"/>
</dbReference>
<dbReference type="CDD" id="cd07344">
    <property type="entry name" value="M48_yhfN_like"/>
    <property type="match status" value="1"/>
</dbReference>
<reference evidence="2" key="1">
    <citation type="journal article" date="2020" name="mSystems">
        <title>Genome- and Community-Level Interaction Insights into Carbon Utilization and Element Cycling Functions of Hydrothermarchaeota in Hydrothermal Sediment.</title>
        <authorList>
            <person name="Zhou Z."/>
            <person name="Liu Y."/>
            <person name="Xu W."/>
            <person name="Pan J."/>
            <person name="Luo Z.H."/>
            <person name="Li M."/>
        </authorList>
    </citation>
    <scope>NUCLEOTIDE SEQUENCE [LARGE SCALE GENOMIC DNA]</scope>
    <source>
        <strain evidence="2">SpSt-418</strain>
    </source>
</reference>
<accession>A0A7C3KK34</accession>
<sequence>MSSSYTIRESSKAKHVSLRLSAAGKLEVVVPTGFDSSQIPAIVQKKQPWIERTRQRIQAQQAAVGLQMVEALPEQISLQAIAETWQVEYCATQRPGVKAVGKTDQHLMLYGSVSERATCQQVLHQWVGHKAQLHLIPWLRQVSRAIDLPFQSARIRRQKTLWGSCSAQKTISLNSKLLFLPPDVVRYVFIHELCHTVHLNHSSDFWGLVANYEPRYRELDRLLRDGRFWVPPWMEL</sequence>
<evidence type="ECO:0000259" key="1">
    <source>
        <dbReference type="Pfam" id="PF01863"/>
    </source>
</evidence>
<name>A0A7C3KK34_9CYAN</name>
<protein>
    <submittedName>
        <fullName evidence="2">M48 family peptidase</fullName>
    </submittedName>
</protein>
<dbReference type="EMBL" id="DSRU01000361">
    <property type="protein sequence ID" value="HFN01003.1"/>
    <property type="molecule type" value="Genomic_DNA"/>
</dbReference>
<organism evidence="2">
    <name type="scientific">Oscillatoriales cyanobacterium SpSt-418</name>
    <dbReference type="NCBI Taxonomy" id="2282169"/>
    <lineage>
        <taxon>Bacteria</taxon>
        <taxon>Bacillati</taxon>
        <taxon>Cyanobacteriota</taxon>
        <taxon>Cyanophyceae</taxon>
        <taxon>Oscillatoriophycideae</taxon>
        <taxon>Oscillatoriales</taxon>
    </lineage>
</organism>
<dbReference type="InterPro" id="IPR053136">
    <property type="entry name" value="UTP_pyrophosphatase-like"/>
</dbReference>
<dbReference type="Gene3D" id="3.30.2010.10">
    <property type="entry name" value="Metalloproteases ('zincins'), catalytic domain"/>
    <property type="match status" value="1"/>
</dbReference>
<gene>
    <name evidence="2" type="ORF">ENR64_25260</name>
</gene>
<dbReference type="PANTHER" id="PTHR30399:SF1">
    <property type="entry name" value="UTP PYROPHOSPHATASE"/>
    <property type="match status" value="1"/>
</dbReference>
<evidence type="ECO:0000313" key="2">
    <source>
        <dbReference type="EMBL" id="HFN01003.1"/>
    </source>
</evidence>
<dbReference type="AlphaFoldDB" id="A0A7C3KK34"/>
<dbReference type="PANTHER" id="PTHR30399">
    <property type="entry name" value="UNCHARACTERIZED PROTEIN YGJP"/>
    <property type="match status" value="1"/>
</dbReference>